<name>A0A922NGF4_9PLEO</name>
<reference evidence="2" key="1">
    <citation type="journal article" date="2022" name="Microb. Genom.">
        <title>A global pangenome for the wheat fungal pathogen Pyrenophora tritici-repentis and prediction of effector protein structural homology.</title>
        <authorList>
            <person name="Moolhuijzen P.M."/>
            <person name="See P.T."/>
            <person name="Shi G."/>
            <person name="Powell H.R."/>
            <person name="Cockram J."/>
            <person name="Jorgensen L.N."/>
            <person name="Benslimane H."/>
            <person name="Strelkov S.E."/>
            <person name="Turner J."/>
            <person name="Liu Z."/>
            <person name="Moffat C.S."/>
        </authorList>
    </citation>
    <scope>NUCLEOTIDE SEQUENCE [LARGE SCALE GENOMIC DNA]</scope>
</reference>
<dbReference type="OrthoDB" id="3759404at2759"/>
<evidence type="ECO:0000313" key="1">
    <source>
        <dbReference type="EMBL" id="KAI1515468.1"/>
    </source>
</evidence>
<keyword evidence="2" id="KW-1185">Reference proteome</keyword>
<dbReference type="AlphaFoldDB" id="A0A922NGF4"/>
<gene>
    <name evidence="1" type="ORF">Ptr86124_005469</name>
</gene>
<dbReference type="Proteomes" id="UP000249757">
    <property type="component" value="Unassembled WGS sequence"/>
</dbReference>
<evidence type="ECO:0000313" key="2">
    <source>
        <dbReference type="Proteomes" id="UP000249757"/>
    </source>
</evidence>
<comment type="caution">
    <text evidence="1">The sequence shown here is derived from an EMBL/GenBank/DDBJ whole genome shotgun (WGS) entry which is preliminary data.</text>
</comment>
<dbReference type="EMBL" id="NRDI02000006">
    <property type="protein sequence ID" value="KAI1515468.1"/>
    <property type="molecule type" value="Genomic_DNA"/>
</dbReference>
<sequence>MAPPGVLLVHPRLLTPTPTTASTFLHWTKLHFRDMLRLQGVTGAMRFRAPDTDTGYSHALEDDTGESGEKLPLYLYMCVLSDLGVVREAPYYGVSRRLDLDEENGEGDGVKKEEREEDKKMVFDIVDAKFAVYEKLVGRGMIPVVEKKTKSVLICVSITPSSPSSTHTDTDAAFVSQSLHDSLLDTVKKAVPPALTTHSCMYRWAGEAAQPDMHPLIDIGVSGEWMVTVLVVDEEGETLMREHVCILVEGWVSDVAMGIVGGGKVGAGVWEGEVIMG</sequence>
<protein>
    <submittedName>
        <fullName evidence="1">Uncharacterized protein</fullName>
    </submittedName>
</protein>
<organism evidence="1 2">
    <name type="scientific">Pyrenophora tritici-repentis</name>
    <dbReference type="NCBI Taxonomy" id="45151"/>
    <lineage>
        <taxon>Eukaryota</taxon>
        <taxon>Fungi</taxon>
        <taxon>Dikarya</taxon>
        <taxon>Ascomycota</taxon>
        <taxon>Pezizomycotina</taxon>
        <taxon>Dothideomycetes</taxon>
        <taxon>Pleosporomycetidae</taxon>
        <taxon>Pleosporales</taxon>
        <taxon>Pleosporineae</taxon>
        <taxon>Pleosporaceae</taxon>
        <taxon>Pyrenophora</taxon>
    </lineage>
</organism>
<accession>A0A922NGF4</accession>
<proteinExistence type="predicted"/>